<dbReference type="InterPro" id="IPR051198">
    <property type="entry name" value="BchE-like"/>
</dbReference>
<dbReference type="GO" id="GO:0003824">
    <property type="term" value="F:catalytic activity"/>
    <property type="evidence" value="ECO:0007669"/>
    <property type="project" value="InterPro"/>
</dbReference>
<evidence type="ECO:0000256" key="6">
    <source>
        <dbReference type="ARBA" id="ARBA00023004"/>
    </source>
</evidence>
<protein>
    <recommendedName>
        <fullName evidence="8">B12-binding domain-containing protein</fullName>
    </recommendedName>
</protein>
<gene>
    <name evidence="9" type="ORF">COT32_01135</name>
</gene>
<keyword evidence="4" id="KW-0949">S-adenosyl-L-methionine</keyword>
<dbReference type="Pfam" id="PF04055">
    <property type="entry name" value="Radical_SAM"/>
    <property type="match status" value="1"/>
</dbReference>
<evidence type="ECO:0000313" key="9">
    <source>
        <dbReference type="EMBL" id="PIS40179.1"/>
    </source>
</evidence>
<evidence type="ECO:0000256" key="7">
    <source>
        <dbReference type="ARBA" id="ARBA00023014"/>
    </source>
</evidence>
<evidence type="ECO:0000256" key="1">
    <source>
        <dbReference type="ARBA" id="ARBA00001966"/>
    </source>
</evidence>
<dbReference type="InterPro" id="IPR058240">
    <property type="entry name" value="rSAM_sf"/>
</dbReference>
<keyword evidence="3" id="KW-0808">Transferase</keyword>
<dbReference type="Proteomes" id="UP000231472">
    <property type="component" value="Unassembled WGS sequence"/>
</dbReference>
<dbReference type="GO" id="GO:0031419">
    <property type="term" value="F:cobalamin binding"/>
    <property type="evidence" value="ECO:0007669"/>
    <property type="project" value="InterPro"/>
</dbReference>
<accession>A0A2H0YPG9</accession>
<dbReference type="SFLD" id="SFLDG01082">
    <property type="entry name" value="B12-binding_domain_containing"/>
    <property type="match status" value="1"/>
</dbReference>
<dbReference type="Pfam" id="PF02310">
    <property type="entry name" value="B12-binding"/>
    <property type="match status" value="1"/>
</dbReference>
<dbReference type="Gene3D" id="3.40.50.280">
    <property type="entry name" value="Cobalamin-binding domain"/>
    <property type="match status" value="1"/>
</dbReference>
<evidence type="ECO:0000313" key="10">
    <source>
        <dbReference type="Proteomes" id="UP000231472"/>
    </source>
</evidence>
<dbReference type="PROSITE" id="PS51332">
    <property type="entry name" value="B12_BINDING"/>
    <property type="match status" value="1"/>
</dbReference>
<dbReference type="EMBL" id="PEYC01000022">
    <property type="protein sequence ID" value="PIS40179.1"/>
    <property type="molecule type" value="Genomic_DNA"/>
</dbReference>
<dbReference type="CDD" id="cd01335">
    <property type="entry name" value="Radical_SAM"/>
    <property type="match status" value="1"/>
</dbReference>
<dbReference type="InterPro" id="IPR034466">
    <property type="entry name" value="Methyltransferase_Class_B"/>
</dbReference>
<dbReference type="GO" id="GO:0046872">
    <property type="term" value="F:metal ion binding"/>
    <property type="evidence" value="ECO:0007669"/>
    <property type="project" value="UniProtKB-KW"/>
</dbReference>
<sequence length="505" mass="58912">MIEKTNKKDWPLFRMIIPAFPEVNIFTGQAKKTTALGPIMVATIANKLWGWRVEVIDENNYKGPRNSQGLPDHLTLQKENPATVVGFYCGLTSTIERVWDLAEFYHQEKVTTVAGGWHARYCPEETLKHDIDIVVHGDGEPVIQQILNVLQKDGSLEDIPGISFMKNGQMVSNLPEALETSDLNNLPYPDFGLLKYAKINIYPIGRIRGCGMNCEFCSVKGKPRWASANHLFNTVKWLVETRKARHFFIVDDRSEEDLDGTVEFFRLISEKYGNRLHFTVQTRLEIARNTELLEIMKKAGVRVACIGYESPIDEDLRGMHKGYSYSQMLEWTKILRRYFWIHAMFIVGYPLKRMPNLIGAEEIVRRFKGFIRKASPDTIQISLPVPFVGTALRQRLEKEGKISPLELVPWSRYDGSHPCFKPDNMSVRELQEVALKLMSRFYNPWSFIRIPLKTIVFPIDYFIRGWKYWYRGWYRDVIKYGGHRLLQQWRKKQKDSKFVERLEKY</sequence>
<evidence type="ECO:0000256" key="4">
    <source>
        <dbReference type="ARBA" id="ARBA00022691"/>
    </source>
</evidence>
<name>A0A2H0YPG9_9BACT</name>
<dbReference type="InterPro" id="IPR023404">
    <property type="entry name" value="rSAM_horseshoe"/>
</dbReference>
<dbReference type="PANTHER" id="PTHR43409:SF7">
    <property type="entry name" value="BLL1977 PROTEIN"/>
    <property type="match status" value="1"/>
</dbReference>
<dbReference type="SMART" id="SM00729">
    <property type="entry name" value="Elp3"/>
    <property type="match status" value="1"/>
</dbReference>
<evidence type="ECO:0000256" key="2">
    <source>
        <dbReference type="ARBA" id="ARBA00022603"/>
    </source>
</evidence>
<reference evidence="10" key="1">
    <citation type="submission" date="2017-09" db="EMBL/GenBank/DDBJ databases">
        <title>Depth-based differentiation of microbial function through sediment-hosted aquifers and enrichment of novel symbionts in the deep terrestrial subsurface.</title>
        <authorList>
            <person name="Probst A.J."/>
            <person name="Ladd B."/>
            <person name="Jarett J.K."/>
            <person name="Geller-Mcgrath D.E."/>
            <person name="Sieber C.M.K."/>
            <person name="Emerson J.B."/>
            <person name="Anantharaman K."/>
            <person name="Thomas B.C."/>
            <person name="Malmstrom R."/>
            <person name="Stieglmeier M."/>
            <person name="Klingl A."/>
            <person name="Woyke T."/>
            <person name="Ryan C.M."/>
            <person name="Banfield J.F."/>
        </authorList>
    </citation>
    <scope>NUCLEOTIDE SEQUENCE [LARGE SCALE GENOMIC DNA]</scope>
</reference>
<keyword evidence="6" id="KW-0408">Iron</keyword>
<keyword evidence="7" id="KW-0411">Iron-sulfur</keyword>
<dbReference type="InterPro" id="IPR007197">
    <property type="entry name" value="rSAM"/>
</dbReference>
<feature type="domain" description="B12-binding" evidence="8">
    <location>
        <begin position="21"/>
        <end position="157"/>
    </location>
</feature>
<dbReference type="AlphaFoldDB" id="A0A2H0YPG9"/>
<dbReference type="InterPro" id="IPR006158">
    <property type="entry name" value="Cobalamin-bd"/>
</dbReference>
<dbReference type="GO" id="GO:0051539">
    <property type="term" value="F:4 iron, 4 sulfur cluster binding"/>
    <property type="evidence" value="ECO:0007669"/>
    <property type="project" value="UniProtKB-KW"/>
</dbReference>
<keyword evidence="2" id="KW-0489">Methyltransferase</keyword>
<dbReference type="PANTHER" id="PTHR43409">
    <property type="entry name" value="ANAEROBIC MAGNESIUM-PROTOPORPHYRIN IX MONOMETHYL ESTER CYCLASE-RELATED"/>
    <property type="match status" value="1"/>
</dbReference>
<evidence type="ECO:0000256" key="5">
    <source>
        <dbReference type="ARBA" id="ARBA00022723"/>
    </source>
</evidence>
<dbReference type="SFLD" id="SFLDG01123">
    <property type="entry name" value="methyltransferase_(Class_B)"/>
    <property type="match status" value="1"/>
</dbReference>
<evidence type="ECO:0000256" key="3">
    <source>
        <dbReference type="ARBA" id="ARBA00022679"/>
    </source>
</evidence>
<proteinExistence type="predicted"/>
<organism evidence="9 10">
    <name type="scientific">Candidatus Nealsonbacteria bacterium CG08_land_8_20_14_0_20_36_22</name>
    <dbReference type="NCBI Taxonomy" id="1974704"/>
    <lineage>
        <taxon>Bacteria</taxon>
        <taxon>Candidatus Nealsoniibacteriota</taxon>
    </lineage>
</organism>
<evidence type="ECO:0000259" key="8">
    <source>
        <dbReference type="PROSITE" id="PS51332"/>
    </source>
</evidence>
<dbReference type="SUPFAM" id="SSF102114">
    <property type="entry name" value="Radical SAM enzymes"/>
    <property type="match status" value="1"/>
</dbReference>
<comment type="cofactor">
    <cofactor evidence="1">
        <name>[4Fe-4S] cluster</name>
        <dbReference type="ChEBI" id="CHEBI:49883"/>
    </cofactor>
</comment>
<dbReference type="SFLD" id="SFLDS00029">
    <property type="entry name" value="Radical_SAM"/>
    <property type="match status" value="1"/>
</dbReference>
<dbReference type="InterPro" id="IPR006638">
    <property type="entry name" value="Elp3/MiaA/NifB-like_rSAM"/>
</dbReference>
<keyword evidence="5" id="KW-0479">Metal-binding</keyword>
<comment type="caution">
    <text evidence="9">The sequence shown here is derived from an EMBL/GenBank/DDBJ whole genome shotgun (WGS) entry which is preliminary data.</text>
</comment>
<dbReference type="Gene3D" id="3.80.30.20">
    <property type="entry name" value="tm_1862 like domain"/>
    <property type="match status" value="1"/>
</dbReference>